<dbReference type="Proteomes" id="UP000567179">
    <property type="component" value="Unassembled WGS sequence"/>
</dbReference>
<dbReference type="InterPro" id="IPR002347">
    <property type="entry name" value="SDR_fam"/>
</dbReference>
<protein>
    <recommendedName>
        <fullName evidence="6">NAD(P)-binding protein</fullName>
    </recommendedName>
</protein>
<evidence type="ECO:0000256" key="1">
    <source>
        <dbReference type="ARBA" id="ARBA00006484"/>
    </source>
</evidence>
<dbReference type="SUPFAM" id="SSF51735">
    <property type="entry name" value="NAD(P)-binding Rossmann-fold domains"/>
    <property type="match status" value="1"/>
</dbReference>
<dbReference type="GO" id="GO:0016491">
    <property type="term" value="F:oxidoreductase activity"/>
    <property type="evidence" value="ECO:0007669"/>
    <property type="project" value="UniProtKB-KW"/>
</dbReference>
<evidence type="ECO:0000256" key="2">
    <source>
        <dbReference type="ARBA" id="ARBA00022857"/>
    </source>
</evidence>
<dbReference type="EMBL" id="JAACJJ010000056">
    <property type="protein sequence ID" value="KAF5312124.1"/>
    <property type="molecule type" value="Genomic_DNA"/>
</dbReference>
<dbReference type="PANTHER" id="PTHR43669:SF11">
    <property type="entry name" value="SHORT-CHAIN DEHYDROGENASE_OXIDOREDUCTASE"/>
    <property type="match status" value="1"/>
</dbReference>
<dbReference type="Pfam" id="PF00106">
    <property type="entry name" value="adh_short"/>
    <property type="match status" value="1"/>
</dbReference>
<keyword evidence="5" id="KW-1185">Reference proteome</keyword>
<evidence type="ECO:0008006" key="6">
    <source>
        <dbReference type="Google" id="ProtNLM"/>
    </source>
</evidence>
<dbReference type="InterPro" id="IPR020904">
    <property type="entry name" value="Sc_DH/Rdtase_CS"/>
</dbReference>
<comment type="caution">
    <text evidence="4">The sequence shown here is derived from an EMBL/GenBank/DDBJ whole genome shotgun (WGS) entry which is preliminary data.</text>
</comment>
<organism evidence="4 5">
    <name type="scientific">Psilocybe cf. subviscida</name>
    <dbReference type="NCBI Taxonomy" id="2480587"/>
    <lineage>
        <taxon>Eukaryota</taxon>
        <taxon>Fungi</taxon>
        <taxon>Dikarya</taxon>
        <taxon>Basidiomycota</taxon>
        <taxon>Agaricomycotina</taxon>
        <taxon>Agaricomycetes</taxon>
        <taxon>Agaricomycetidae</taxon>
        <taxon>Agaricales</taxon>
        <taxon>Agaricineae</taxon>
        <taxon>Strophariaceae</taxon>
        <taxon>Psilocybe</taxon>
    </lineage>
</organism>
<dbReference type="PROSITE" id="PS00061">
    <property type="entry name" value="ADH_SHORT"/>
    <property type="match status" value="1"/>
</dbReference>
<dbReference type="PANTHER" id="PTHR43669">
    <property type="entry name" value="5-KETO-D-GLUCONATE 5-REDUCTASE"/>
    <property type="match status" value="1"/>
</dbReference>
<evidence type="ECO:0000313" key="5">
    <source>
        <dbReference type="Proteomes" id="UP000567179"/>
    </source>
</evidence>
<gene>
    <name evidence="4" type="ORF">D9619_003041</name>
</gene>
<accession>A0A8H5AW87</accession>
<name>A0A8H5AW87_9AGAR</name>
<evidence type="ECO:0000313" key="4">
    <source>
        <dbReference type="EMBL" id="KAF5312124.1"/>
    </source>
</evidence>
<dbReference type="AlphaFoldDB" id="A0A8H5AW87"/>
<dbReference type="InterPro" id="IPR036291">
    <property type="entry name" value="NAD(P)-bd_dom_sf"/>
</dbReference>
<comment type="similarity">
    <text evidence="1">Belongs to the short-chain dehydrogenases/reductases (SDR) family.</text>
</comment>
<keyword evidence="3" id="KW-0560">Oxidoreductase</keyword>
<evidence type="ECO:0000256" key="3">
    <source>
        <dbReference type="ARBA" id="ARBA00023002"/>
    </source>
</evidence>
<reference evidence="4 5" key="1">
    <citation type="journal article" date="2020" name="ISME J.">
        <title>Uncovering the hidden diversity of litter-decomposition mechanisms in mushroom-forming fungi.</title>
        <authorList>
            <person name="Floudas D."/>
            <person name="Bentzer J."/>
            <person name="Ahren D."/>
            <person name="Johansson T."/>
            <person name="Persson P."/>
            <person name="Tunlid A."/>
        </authorList>
    </citation>
    <scope>NUCLEOTIDE SEQUENCE [LARGE SCALE GENOMIC DNA]</scope>
    <source>
        <strain evidence="4 5">CBS 101986</strain>
    </source>
</reference>
<dbReference type="Gene3D" id="3.40.50.720">
    <property type="entry name" value="NAD(P)-binding Rossmann-like Domain"/>
    <property type="match status" value="1"/>
</dbReference>
<dbReference type="PRINTS" id="PR00081">
    <property type="entry name" value="GDHRDH"/>
</dbReference>
<dbReference type="OrthoDB" id="37659at2759"/>
<keyword evidence="2" id="KW-0521">NADP</keyword>
<proteinExistence type="inferred from homology"/>
<sequence length="256" mass="28140">MPSIDYSKCVLVTGATSGIGRSLALDIAKLPSHPQVIAAGRRKERLDELAQVDNIFPVALDVASDLSTLKKAVDDVVLDTVIFNAGIQHQLDFTKEVDLTKMLDEVTVNYTSIVASITYLLPHFRALSEQGNPCLIVIVTSGLGIIPSPLLINYSATKAALRSFCTSLRLQLKDTHIDVLEIIPPLVESELHDPYGTSQQLSKFWMPLDEFTKTTMEGLREGKLHITAGSSTVNFERYEKDKEAEIFKRAAARAGK</sequence>